<accession>R8BBX1</accession>
<dbReference type="RefSeq" id="XP_007918283.1">
    <property type="nucleotide sequence ID" value="XM_007920092.1"/>
</dbReference>
<feature type="domain" description="Ribosome maturation protein SDO1/SBDS N-terminal" evidence="2">
    <location>
        <begin position="8"/>
        <end position="100"/>
    </location>
</feature>
<dbReference type="Pfam" id="PF01172">
    <property type="entry name" value="SBDS_N"/>
    <property type="match status" value="1"/>
</dbReference>
<dbReference type="SUPFAM" id="SSF89895">
    <property type="entry name" value="FYSH domain"/>
    <property type="match status" value="1"/>
</dbReference>
<dbReference type="InterPro" id="IPR019783">
    <property type="entry name" value="SDO1/SBDS_N"/>
</dbReference>
<reference evidence="4" key="1">
    <citation type="journal article" date="2013" name="Genome Announc.">
        <title>Draft genome sequence of the ascomycete Phaeoacremonium aleophilum strain UCR-PA7, a causal agent of the esca disease complex in grapevines.</title>
        <authorList>
            <person name="Blanco-Ulate B."/>
            <person name="Rolshausen P."/>
            <person name="Cantu D."/>
        </authorList>
    </citation>
    <scope>NUCLEOTIDE SEQUENCE [LARGE SCALE GENOMIC DNA]</scope>
    <source>
        <strain evidence="4">UCR-PA7</strain>
    </source>
</reference>
<dbReference type="Gene3D" id="3.30.1250.10">
    <property type="entry name" value="Ribosome maturation protein SBDS, N-terminal domain"/>
    <property type="match status" value="1"/>
</dbReference>
<protein>
    <submittedName>
        <fullName evidence="3">Putative shwachman-bodian-diamond syndrome protein</fullName>
    </submittedName>
</protein>
<evidence type="ECO:0000313" key="4">
    <source>
        <dbReference type="Proteomes" id="UP000014074"/>
    </source>
</evidence>
<dbReference type="InterPro" id="IPR036786">
    <property type="entry name" value="Ribosome_mat_SBDS_N_sf"/>
</dbReference>
<dbReference type="Proteomes" id="UP000014074">
    <property type="component" value="Unassembled WGS sequence"/>
</dbReference>
<name>R8BBX1_PHAM7</name>
<dbReference type="HOGENOM" id="CLU_137480_1_0_1"/>
<organism evidence="3 4">
    <name type="scientific">Phaeoacremonium minimum (strain UCR-PA7)</name>
    <name type="common">Esca disease fungus</name>
    <name type="synonym">Togninia minima</name>
    <dbReference type="NCBI Taxonomy" id="1286976"/>
    <lineage>
        <taxon>Eukaryota</taxon>
        <taxon>Fungi</taxon>
        <taxon>Dikarya</taxon>
        <taxon>Ascomycota</taxon>
        <taxon>Pezizomycotina</taxon>
        <taxon>Sordariomycetes</taxon>
        <taxon>Sordariomycetidae</taxon>
        <taxon>Togniniales</taxon>
        <taxon>Togniniaceae</taxon>
        <taxon>Phaeoacremonium</taxon>
    </lineage>
</organism>
<dbReference type="KEGG" id="tmn:UCRPA7_7564"/>
<gene>
    <name evidence="3" type="ORF">UCRPA7_7564</name>
</gene>
<evidence type="ECO:0000259" key="2">
    <source>
        <dbReference type="Pfam" id="PF01172"/>
    </source>
</evidence>
<dbReference type="GeneID" id="19328334"/>
<feature type="region of interest" description="Disordered" evidence="1">
    <location>
        <begin position="89"/>
        <end position="114"/>
    </location>
</feature>
<dbReference type="OrthoDB" id="2567806at2759"/>
<proteinExistence type="predicted"/>
<evidence type="ECO:0000256" key="1">
    <source>
        <dbReference type="SAM" id="MobiDB-lite"/>
    </source>
</evidence>
<dbReference type="AlphaFoldDB" id="R8BBX1"/>
<keyword evidence="4" id="KW-1185">Reference proteome</keyword>
<dbReference type="eggNOG" id="ENOG502S9SB">
    <property type="taxonomic scope" value="Eukaryota"/>
</dbReference>
<dbReference type="EMBL" id="KB933309">
    <property type="protein sequence ID" value="EON96797.1"/>
    <property type="molecule type" value="Genomic_DNA"/>
</dbReference>
<evidence type="ECO:0000313" key="3">
    <source>
        <dbReference type="EMBL" id="EON96797.1"/>
    </source>
</evidence>
<sequence>MVRGATEQAKVHLKGKEDDFLIFVDDIETYKKWQEDKSVALTHFVSAFKVFVTHKHGAQGTYDEASDSVLDNEFGTHADEDVIKQILEKGTLQESSMPERQGPKNDSKGPLAAH</sequence>